<reference evidence="1 2" key="1">
    <citation type="submission" date="2024-09" db="EMBL/GenBank/DDBJ databases">
        <authorList>
            <person name="Sun Q."/>
            <person name="Mori K."/>
        </authorList>
    </citation>
    <scope>NUCLEOTIDE SEQUENCE [LARGE SCALE GENOMIC DNA]</scope>
    <source>
        <strain evidence="1 2">JCM 9626</strain>
    </source>
</reference>
<gene>
    <name evidence="1" type="ORF">ACFFRI_08245</name>
</gene>
<keyword evidence="2" id="KW-1185">Reference proteome</keyword>
<dbReference type="EMBL" id="JBHMDG010000010">
    <property type="protein sequence ID" value="MFB9313031.1"/>
    <property type="molecule type" value="Genomic_DNA"/>
</dbReference>
<protein>
    <submittedName>
        <fullName evidence="1">Uncharacterized protein</fullName>
    </submittedName>
</protein>
<comment type="caution">
    <text evidence="1">The sequence shown here is derived from an EMBL/GenBank/DDBJ whole genome shotgun (WGS) entry which is preliminary data.</text>
</comment>
<accession>A0ABV5K8E9</accession>
<dbReference type="RefSeq" id="WP_140011730.1">
    <property type="nucleotide sequence ID" value="NZ_JBHMDG010000010.1"/>
</dbReference>
<evidence type="ECO:0000313" key="2">
    <source>
        <dbReference type="Proteomes" id="UP001589750"/>
    </source>
</evidence>
<sequence>MAMNDGGRWVFEEGGESYDFEETAAYSNRRKRDRFTGPMLHRYLVALGAPVDVEPDWASTVLVTEAWPAKAGIRRTILS</sequence>
<dbReference type="Proteomes" id="UP001589750">
    <property type="component" value="Unassembled WGS sequence"/>
</dbReference>
<organism evidence="1 2">
    <name type="scientific">Nocardioides plantarum</name>
    <dbReference type="NCBI Taxonomy" id="29299"/>
    <lineage>
        <taxon>Bacteria</taxon>
        <taxon>Bacillati</taxon>
        <taxon>Actinomycetota</taxon>
        <taxon>Actinomycetes</taxon>
        <taxon>Propionibacteriales</taxon>
        <taxon>Nocardioidaceae</taxon>
        <taxon>Nocardioides</taxon>
    </lineage>
</organism>
<name>A0ABV5K8E9_9ACTN</name>
<proteinExistence type="predicted"/>
<evidence type="ECO:0000313" key="1">
    <source>
        <dbReference type="EMBL" id="MFB9313031.1"/>
    </source>
</evidence>